<protein>
    <submittedName>
        <fullName evidence="2">Dihydrodipicolinate synthase family protein</fullName>
    </submittedName>
</protein>
<dbReference type="Proteomes" id="UP001461960">
    <property type="component" value="Unassembled WGS sequence"/>
</dbReference>
<dbReference type="RefSeq" id="WP_345832736.1">
    <property type="nucleotide sequence ID" value="NZ_JBDGHN010000040.1"/>
</dbReference>
<dbReference type="Pfam" id="PF00701">
    <property type="entry name" value="DHDPS"/>
    <property type="match status" value="1"/>
</dbReference>
<gene>
    <name evidence="2" type="ORF">AAIR29_13720</name>
</gene>
<name>A0ABU9XCP0_9GAMM</name>
<dbReference type="EMBL" id="JBDGHN010000040">
    <property type="protein sequence ID" value="MEN2752684.1"/>
    <property type="molecule type" value="Genomic_DNA"/>
</dbReference>
<evidence type="ECO:0000313" key="3">
    <source>
        <dbReference type="Proteomes" id="UP001461960"/>
    </source>
</evidence>
<keyword evidence="1" id="KW-0456">Lyase</keyword>
<proteinExistence type="predicted"/>
<evidence type="ECO:0000256" key="1">
    <source>
        <dbReference type="ARBA" id="ARBA00023239"/>
    </source>
</evidence>
<organism evidence="2 3">
    <name type="scientific">Psychrobacter saeujeotis</name>
    <dbReference type="NCBI Taxonomy" id="3143436"/>
    <lineage>
        <taxon>Bacteria</taxon>
        <taxon>Pseudomonadati</taxon>
        <taxon>Pseudomonadota</taxon>
        <taxon>Gammaproteobacteria</taxon>
        <taxon>Moraxellales</taxon>
        <taxon>Moraxellaceae</taxon>
        <taxon>Psychrobacter</taxon>
    </lineage>
</organism>
<accession>A0ABU9XCP0</accession>
<dbReference type="SUPFAM" id="SSF51569">
    <property type="entry name" value="Aldolase"/>
    <property type="match status" value="1"/>
</dbReference>
<dbReference type="InterPro" id="IPR002220">
    <property type="entry name" value="DapA-like"/>
</dbReference>
<reference evidence="2 3" key="1">
    <citation type="submission" date="2024-05" db="EMBL/GenBank/DDBJ databases">
        <authorList>
            <person name="Kim H.-Y."/>
            <person name="Kim E."/>
            <person name="Cai Y."/>
            <person name="Yang S.-M."/>
            <person name="Lee W."/>
        </authorList>
    </citation>
    <scope>NUCLEOTIDE SEQUENCE [LARGE SCALE GENOMIC DNA]</scope>
    <source>
        <strain evidence="2 3">FBL11</strain>
    </source>
</reference>
<feature type="non-terminal residue" evidence="2">
    <location>
        <position position="1"/>
    </location>
</feature>
<dbReference type="InterPro" id="IPR013785">
    <property type="entry name" value="Aldolase_TIM"/>
</dbReference>
<evidence type="ECO:0000313" key="2">
    <source>
        <dbReference type="EMBL" id="MEN2752684.1"/>
    </source>
</evidence>
<sequence length="69" mass="7793">RGDFDTASALDDVVKHLHRYLFIESSPIPAKYGLHKMGMIDTRIRLPLVWLAKEHHATIDTALAQANLL</sequence>
<comment type="caution">
    <text evidence="2">The sequence shown here is derived from an EMBL/GenBank/DDBJ whole genome shotgun (WGS) entry which is preliminary data.</text>
</comment>
<keyword evidence="3" id="KW-1185">Reference proteome</keyword>
<dbReference type="Gene3D" id="3.20.20.70">
    <property type="entry name" value="Aldolase class I"/>
    <property type="match status" value="1"/>
</dbReference>